<feature type="transmembrane region" description="Helical" evidence="1">
    <location>
        <begin position="47"/>
        <end position="67"/>
    </location>
</feature>
<feature type="transmembrane region" description="Helical" evidence="1">
    <location>
        <begin position="7"/>
        <end position="27"/>
    </location>
</feature>
<organism evidence="2 3">
    <name type="scientific">Litoreibacter arenae DSM 19593</name>
    <dbReference type="NCBI Taxonomy" id="1123360"/>
    <lineage>
        <taxon>Bacteria</taxon>
        <taxon>Pseudomonadati</taxon>
        <taxon>Pseudomonadota</taxon>
        <taxon>Alphaproteobacteria</taxon>
        <taxon>Rhodobacterales</taxon>
        <taxon>Roseobacteraceae</taxon>
        <taxon>Litoreibacter</taxon>
    </lineage>
</organism>
<evidence type="ECO:0000313" key="2">
    <source>
        <dbReference type="EMBL" id="EPX77736.1"/>
    </source>
</evidence>
<sequence>MSTNRNTSLLIAAGVAIIFGLLTVLSGGRALFGSEGARAAVGNAVPFVLWFNFLAGFVYILAGIGLYLRHLPAVWISIGIFATTFLVMLAFGLHMAQGGAYEMRTVGAMILRTTVWAAISLVAWKHIRKYPESESGA</sequence>
<evidence type="ECO:0000313" key="3">
    <source>
        <dbReference type="Proteomes" id="UP000015351"/>
    </source>
</evidence>
<dbReference type="AlphaFoldDB" id="S9Q8N5"/>
<dbReference type="STRING" id="1123360.thalar_03461"/>
<dbReference type="PATRIC" id="fig|1123360.3.peg.3430"/>
<dbReference type="HOGENOM" id="CLU_135453_0_0_5"/>
<feature type="transmembrane region" description="Helical" evidence="1">
    <location>
        <begin position="74"/>
        <end position="93"/>
    </location>
</feature>
<dbReference type="EMBL" id="AONI01000015">
    <property type="protein sequence ID" value="EPX77736.1"/>
    <property type="molecule type" value="Genomic_DNA"/>
</dbReference>
<keyword evidence="3" id="KW-1185">Reference proteome</keyword>
<dbReference type="RefSeq" id="WP_021102807.1">
    <property type="nucleotide sequence ID" value="NZ_KE557314.1"/>
</dbReference>
<proteinExistence type="predicted"/>
<dbReference type="OrthoDB" id="1122739at2"/>
<name>S9Q8N5_9RHOB</name>
<reference evidence="3" key="1">
    <citation type="journal article" date="2013" name="Stand. Genomic Sci.">
        <title>Genome sequence of the Litoreibacter arenae type strain (DSM 19593(T)), a member of the Roseobacter clade isolated from sea sand.</title>
        <authorList>
            <person name="Riedel T."/>
            <person name="Fiebig A."/>
            <person name="Petersen J."/>
            <person name="Gronow S."/>
            <person name="Kyrpides N.C."/>
            <person name="Goker M."/>
            <person name="Klenk H.P."/>
        </authorList>
    </citation>
    <scope>NUCLEOTIDE SEQUENCE [LARGE SCALE GENOMIC DNA]</scope>
    <source>
        <strain evidence="3">DSM 19593</strain>
    </source>
</reference>
<feature type="transmembrane region" description="Helical" evidence="1">
    <location>
        <begin position="105"/>
        <end position="124"/>
    </location>
</feature>
<comment type="caution">
    <text evidence="2">The sequence shown here is derived from an EMBL/GenBank/DDBJ whole genome shotgun (WGS) entry which is preliminary data.</text>
</comment>
<dbReference type="eggNOG" id="ENOG5031F9K">
    <property type="taxonomic scope" value="Bacteria"/>
</dbReference>
<keyword evidence="1" id="KW-0472">Membrane</keyword>
<dbReference type="Proteomes" id="UP000015351">
    <property type="component" value="Unassembled WGS sequence"/>
</dbReference>
<protein>
    <submittedName>
        <fullName evidence="2">Uncharacterized protein</fullName>
    </submittedName>
</protein>
<keyword evidence="1" id="KW-0812">Transmembrane</keyword>
<evidence type="ECO:0000256" key="1">
    <source>
        <dbReference type="SAM" id="Phobius"/>
    </source>
</evidence>
<accession>S9Q8N5</accession>
<gene>
    <name evidence="2" type="ORF">thalar_03461</name>
</gene>
<keyword evidence="1" id="KW-1133">Transmembrane helix</keyword>